<dbReference type="OrthoDB" id="9780884at2"/>
<accession>C0VYM0</accession>
<dbReference type="PANTHER" id="PTHR31302">
    <property type="entry name" value="TRANSMEMBRANE PROTEIN WITH METALLOPHOSPHOESTERASE DOMAIN-RELATED"/>
    <property type="match status" value="1"/>
</dbReference>
<keyword evidence="3" id="KW-1185">Reference proteome</keyword>
<proteinExistence type="predicted"/>
<organism evidence="2 3">
    <name type="scientific">Gleimia coleocanis DSM 15436</name>
    <dbReference type="NCBI Taxonomy" id="525245"/>
    <lineage>
        <taxon>Bacteria</taxon>
        <taxon>Bacillati</taxon>
        <taxon>Actinomycetota</taxon>
        <taxon>Actinomycetes</taxon>
        <taxon>Actinomycetales</taxon>
        <taxon>Actinomycetaceae</taxon>
        <taxon>Gleimia</taxon>
    </lineage>
</organism>
<dbReference type="GO" id="GO:0009245">
    <property type="term" value="P:lipid A biosynthetic process"/>
    <property type="evidence" value="ECO:0007669"/>
    <property type="project" value="TreeGrafter"/>
</dbReference>
<protein>
    <submittedName>
        <fullName evidence="2">Ser/Thr phosphatase family protein</fullName>
    </submittedName>
</protein>
<dbReference type="InterPro" id="IPR004843">
    <property type="entry name" value="Calcineurin-like_PHP"/>
</dbReference>
<dbReference type="EMBL" id="ACFG01000004">
    <property type="protein sequence ID" value="EEH64523.1"/>
    <property type="molecule type" value="Genomic_DNA"/>
</dbReference>
<gene>
    <name evidence="2" type="ORF">HMPREF0044_0260</name>
</gene>
<dbReference type="SUPFAM" id="SSF56300">
    <property type="entry name" value="Metallo-dependent phosphatases"/>
    <property type="match status" value="1"/>
</dbReference>
<dbReference type="GO" id="GO:0016020">
    <property type="term" value="C:membrane"/>
    <property type="evidence" value="ECO:0007669"/>
    <property type="project" value="GOC"/>
</dbReference>
<evidence type="ECO:0000259" key="1">
    <source>
        <dbReference type="Pfam" id="PF00149"/>
    </source>
</evidence>
<evidence type="ECO:0000313" key="2">
    <source>
        <dbReference type="EMBL" id="EEH64523.1"/>
    </source>
</evidence>
<dbReference type="InterPro" id="IPR051158">
    <property type="entry name" value="Metallophosphoesterase_sf"/>
</dbReference>
<dbReference type="Proteomes" id="UP000010301">
    <property type="component" value="Unassembled WGS sequence"/>
</dbReference>
<dbReference type="Gene3D" id="3.60.21.10">
    <property type="match status" value="1"/>
</dbReference>
<dbReference type="Pfam" id="PF00149">
    <property type="entry name" value="Metallophos"/>
    <property type="match status" value="1"/>
</dbReference>
<dbReference type="PANTHER" id="PTHR31302:SF20">
    <property type="entry name" value="CONSERVED PROTEIN"/>
    <property type="match status" value="1"/>
</dbReference>
<comment type="caution">
    <text evidence="2">The sequence shown here is derived from an EMBL/GenBank/DDBJ whole genome shotgun (WGS) entry which is preliminary data.</text>
</comment>
<dbReference type="RefSeq" id="WP_006547257.1">
    <property type="nucleotide sequence ID" value="NZ_DS999545.1"/>
</dbReference>
<dbReference type="InterPro" id="IPR029052">
    <property type="entry name" value="Metallo-depent_PP-like"/>
</dbReference>
<name>C0VYM0_9ACTO</name>
<reference evidence="2 3" key="1">
    <citation type="submission" date="2009-01" db="EMBL/GenBank/DDBJ databases">
        <authorList>
            <person name="Qin X."/>
            <person name="Bachman B."/>
            <person name="Battles P."/>
            <person name="Bell A."/>
            <person name="Bess C."/>
            <person name="Bickham C."/>
            <person name="Chaboub L."/>
            <person name="Chen D."/>
            <person name="Coyle M."/>
            <person name="Deiros D.R."/>
            <person name="Dinh H."/>
            <person name="Forbes L."/>
            <person name="Fowler G."/>
            <person name="Francisco L."/>
            <person name="Fu Q."/>
            <person name="Gubbala S."/>
            <person name="Hale W."/>
            <person name="Han Y."/>
            <person name="Hemphill L."/>
            <person name="Highlander S.K."/>
            <person name="Hirani K."/>
            <person name="Hogues M."/>
            <person name="Jackson L."/>
            <person name="Jakkamsetti A."/>
            <person name="Javaid M."/>
            <person name="Jiang H."/>
            <person name="Korchina V."/>
            <person name="Kovar C."/>
            <person name="Lara F."/>
            <person name="Lee S."/>
            <person name="Mata R."/>
            <person name="Mathew T."/>
            <person name="Moen C."/>
            <person name="Morales K."/>
            <person name="Munidasa M."/>
            <person name="Nazareth L."/>
            <person name="Ngo R."/>
            <person name="Nguyen L."/>
            <person name="Okwuonu G."/>
            <person name="Ongeri F."/>
            <person name="Patil S."/>
            <person name="Petrosino J."/>
            <person name="Pham C."/>
            <person name="Pham P."/>
            <person name="Pu L.-L."/>
            <person name="Puazo M."/>
            <person name="Raj R."/>
            <person name="Reid J."/>
            <person name="Rouhana J."/>
            <person name="Saada N."/>
            <person name="Shang Y."/>
            <person name="Simmons D."/>
            <person name="Thornton R."/>
            <person name="Warren J."/>
            <person name="Weissenberger G."/>
            <person name="Zhang J."/>
            <person name="Zhang L."/>
            <person name="Zhou C."/>
            <person name="Zhu D."/>
            <person name="Muzny D."/>
            <person name="Worley K."/>
            <person name="Gibbs R."/>
        </authorList>
    </citation>
    <scope>NUCLEOTIDE SEQUENCE [LARGE SCALE GENOMIC DNA]</scope>
    <source>
        <strain evidence="2 3">DSM 15436</strain>
    </source>
</reference>
<dbReference type="HOGENOM" id="CLU_025443_4_0_11"/>
<dbReference type="AlphaFoldDB" id="C0VYM0"/>
<dbReference type="STRING" id="525245.HMPREF0044_0260"/>
<dbReference type="GO" id="GO:0008758">
    <property type="term" value="F:UDP-2,3-diacylglucosamine hydrolase activity"/>
    <property type="evidence" value="ECO:0007669"/>
    <property type="project" value="TreeGrafter"/>
</dbReference>
<feature type="domain" description="Calcineurin-like phosphoesterase" evidence="1">
    <location>
        <begin position="50"/>
        <end position="240"/>
    </location>
</feature>
<sequence length="310" mass="33882">MTRSGTKLVPAVAGLGLLAGAGLAWTQFERRWPVLREYTVAVTGLPSSFTILQVADPHFYPGQEWLVAYFHELAELDFDFVVATGDNFGSVEASEMVEAAFEPLLVKPGAFVFGSNDYYSPLRKSWASYLWKHSNPAAHRTEPDLPWEDLRDWFTEGGWVNVINRSASVTLPDSGLSLAIVGTDDPHIKRDWLPEVDDFPAEWLAGADFRLGVTHAPYQRVLNRFAHAQADLVLAGHTHGGQLAVPGYGALVTNCDLPRRFASGSFKWEAPLGSVVTHVSAGLGTSPFAPVRFACRPEASLIHLVPGLES</sequence>
<dbReference type="eggNOG" id="COG1408">
    <property type="taxonomic scope" value="Bacteria"/>
</dbReference>
<evidence type="ECO:0000313" key="3">
    <source>
        <dbReference type="Proteomes" id="UP000010301"/>
    </source>
</evidence>